<feature type="domain" description="Transposase IS110-like N-terminal" evidence="2">
    <location>
        <begin position="25"/>
        <end position="87"/>
    </location>
</feature>
<organism evidence="3">
    <name type="scientific">Moorella thermoacetica Y72</name>
    <dbReference type="NCBI Taxonomy" id="1325331"/>
    <lineage>
        <taxon>Bacteria</taxon>
        <taxon>Bacillati</taxon>
        <taxon>Bacillota</taxon>
        <taxon>Clostridia</taxon>
        <taxon>Neomoorellales</taxon>
        <taxon>Neomoorellaceae</taxon>
        <taxon>Neomoorella</taxon>
    </lineage>
</organism>
<proteinExistence type="predicted"/>
<protein>
    <submittedName>
        <fullName evidence="3">Transposase and inactivated derivatives</fullName>
    </submittedName>
</protein>
<dbReference type="Proteomes" id="UP000063718">
    <property type="component" value="Unassembled WGS sequence"/>
</dbReference>
<dbReference type="AlphaFoldDB" id="A0A0S6UBZ4"/>
<dbReference type="GO" id="GO:0003677">
    <property type="term" value="F:DNA binding"/>
    <property type="evidence" value="ECO:0007669"/>
    <property type="project" value="InterPro"/>
</dbReference>
<evidence type="ECO:0000313" key="3">
    <source>
        <dbReference type="EMBL" id="GAF25134.1"/>
    </source>
</evidence>
<accession>A0A0S6UBZ4</accession>
<evidence type="ECO:0000256" key="1">
    <source>
        <dbReference type="SAM" id="MobiDB-lite"/>
    </source>
</evidence>
<dbReference type="GO" id="GO:0004803">
    <property type="term" value="F:transposase activity"/>
    <property type="evidence" value="ECO:0007669"/>
    <property type="project" value="InterPro"/>
</dbReference>
<dbReference type="InterPro" id="IPR002525">
    <property type="entry name" value="Transp_IS110-like_N"/>
</dbReference>
<dbReference type="Pfam" id="PF01548">
    <property type="entry name" value="DEDD_Tnp_IS110"/>
    <property type="match status" value="1"/>
</dbReference>
<name>A0A0S6UBZ4_NEOTH</name>
<dbReference type="PANTHER" id="PTHR33055">
    <property type="entry name" value="TRANSPOSASE FOR INSERTION SEQUENCE ELEMENT IS1111A"/>
    <property type="match status" value="1"/>
</dbReference>
<evidence type="ECO:0000259" key="2">
    <source>
        <dbReference type="Pfam" id="PF01548"/>
    </source>
</evidence>
<feature type="compositionally biased region" description="Basic and acidic residues" evidence="1">
    <location>
        <begin position="71"/>
        <end position="86"/>
    </location>
</feature>
<reference evidence="3" key="1">
    <citation type="journal article" date="2014" name="Gene">
        <title>Genome-guided analysis of transformation efficiency and carbon dioxide assimilation by Moorella thermoacetica Y72.</title>
        <authorList>
            <person name="Tsukahara K."/>
            <person name="Kita A."/>
            <person name="Nakashimada Y."/>
            <person name="Hoshino T."/>
            <person name="Murakami K."/>
        </authorList>
    </citation>
    <scope>NUCLEOTIDE SEQUENCE [LARGE SCALE GENOMIC DNA]</scope>
    <source>
        <strain evidence="3">Y72</strain>
    </source>
</reference>
<feature type="region of interest" description="Disordered" evidence="1">
    <location>
        <begin position="71"/>
        <end position="92"/>
    </location>
</feature>
<dbReference type="InterPro" id="IPR047650">
    <property type="entry name" value="Transpos_IS110"/>
</dbReference>
<gene>
    <name evidence="3" type="ORF">MTY_0464</name>
</gene>
<sequence>MWSNPSSFIIAKKAIIVLVAKMEEAKEKARATRVVIGMEPTGHYWKPLAWFLQEQGYTVVIVNPYHVKRRKEEVGNSPTKNDRKDAGIAYFA</sequence>
<dbReference type="GO" id="GO:0006313">
    <property type="term" value="P:DNA transposition"/>
    <property type="evidence" value="ECO:0007669"/>
    <property type="project" value="InterPro"/>
</dbReference>
<dbReference type="EMBL" id="DF238840">
    <property type="protein sequence ID" value="GAF25134.1"/>
    <property type="molecule type" value="Genomic_DNA"/>
</dbReference>